<comment type="similarity">
    <text evidence="2">Belongs to the mitochondrion-specific ribosomal protein mL67 family.</text>
</comment>
<evidence type="ECO:0000313" key="12">
    <source>
        <dbReference type="Proteomes" id="UP000054251"/>
    </source>
</evidence>
<dbReference type="AlphaFoldDB" id="A0A0V1PTI4"/>
<dbReference type="GO" id="GO:0005739">
    <property type="term" value="C:mitochondrion"/>
    <property type="evidence" value="ECO:0007669"/>
    <property type="project" value="UniProtKB-SubCell"/>
</dbReference>
<accession>A0A0V1PTI4</accession>
<gene>
    <name evidence="11" type="ORF">AC631_04789</name>
</gene>
<dbReference type="InterPro" id="IPR024629">
    <property type="entry name" value="Ribosomal_mL67"/>
</dbReference>
<keyword evidence="6" id="KW-0804">Transcription</keyword>
<dbReference type="PANTHER" id="PTHR28184:SF1">
    <property type="entry name" value="LARGE RIBOSOMAL SUBUNIT PROTEIN ML67"/>
    <property type="match status" value="1"/>
</dbReference>
<evidence type="ECO:0000256" key="10">
    <source>
        <dbReference type="SAM" id="MobiDB-lite"/>
    </source>
</evidence>
<comment type="subcellular location">
    <subcellularLocation>
        <location evidence="1">Mitochondrion</location>
    </subcellularLocation>
</comment>
<feature type="region of interest" description="Disordered" evidence="10">
    <location>
        <begin position="224"/>
        <end position="244"/>
    </location>
</feature>
<dbReference type="EMBL" id="LMYN01000142">
    <property type="protein sequence ID" value="KRZ99449.1"/>
    <property type="molecule type" value="Genomic_DNA"/>
</dbReference>
<protein>
    <recommendedName>
        <fullName evidence="8">Large ribosomal subunit protein mL67</fullName>
    </recommendedName>
    <alternativeName>
        <fullName evidence="9">Mitochondrial homologous recombination protein 1</fullName>
    </alternativeName>
</protein>
<evidence type="ECO:0000256" key="7">
    <source>
        <dbReference type="ARBA" id="ARBA00023274"/>
    </source>
</evidence>
<dbReference type="Pfam" id="PF12829">
    <property type="entry name" value="Mhr1"/>
    <property type="match status" value="1"/>
</dbReference>
<dbReference type="GO" id="GO:0000150">
    <property type="term" value="F:DNA strand exchange activity"/>
    <property type="evidence" value="ECO:0007669"/>
    <property type="project" value="InterPro"/>
</dbReference>
<dbReference type="GO" id="GO:0005840">
    <property type="term" value="C:ribosome"/>
    <property type="evidence" value="ECO:0007669"/>
    <property type="project" value="UniProtKB-KW"/>
</dbReference>
<dbReference type="GO" id="GO:1990904">
    <property type="term" value="C:ribonucleoprotein complex"/>
    <property type="evidence" value="ECO:0007669"/>
    <property type="project" value="UniProtKB-KW"/>
</dbReference>
<dbReference type="GO" id="GO:0003697">
    <property type="term" value="F:single-stranded DNA binding"/>
    <property type="evidence" value="ECO:0007669"/>
    <property type="project" value="InterPro"/>
</dbReference>
<evidence type="ECO:0000256" key="4">
    <source>
        <dbReference type="ARBA" id="ARBA00023015"/>
    </source>
</evidence>
<evidence type="ECO:0000256" key="9">
    <source>
        <dbReference type="ARBA" id="ARBA00035511"/>
    </source>
</evidence>
<name>A0A0V1PTI4_9ASCO</name>
<keyword evidence="4" id="KW-0805">Transcription regulation</keyword>
<evidence type="ECO:0000313" key="11">
    <source>
        <dbReference type="EMBL" id="KRZ99449.1"/>
    </source>
</evidence>
<keyword evidence="7" id="KW-0687">Ribonucleoprotein</keyword>
<organism evidence="11 12">
    <name type="scientific">Debaryomyces fabryi</name>
    <dbReference type="NCBI Taxonomy" id="58627"/>
    <lineage>
        <taxon>Eukaryota</taxon>
        <taxon>Fungi</taxon>
        <taxon>Dikarya</taxon>
        <taxon>Ascomycota</taxon>
        <taxon>Saccharomycotina</taxon>
        <taxon>Pichiomycetes</taxon>
        <taxon>Debaryomycetaceae</taxon>
        <taxon>Debaryomyces</taxon>
    </lineage>
</organism>
<sequence length="244" mass="28889">MPIMRMRAEKRMRKHLIDHLKTRKILGARIAKGEKTEQDLINLNMAPQVYMFKNLFSGQVLYSQVPAFHQDQIDEQFTRPNWENRKPSRRNDLWRIMCVASFENYEYAIAAYKGLVQLRQVRDVVQKKEAKAMRKKNDEGNVWFSGQYRPTYSQEAVADLAHVIDEFELEGTTLTWESLWRKGEDSHWRSDLVEHDSLPPFNPRDQTILLDELRAKAVEEFAKLRQQEQQSQQHEQSELEPQTA</sequence>
<keyword evidence="3" id="KW-0689">Ribosomal protein</keyword>
<dbReference type="OrthoDB" id="5333655at2759"/>
<evidence type="ECO:0000256" key="6">
    <source>
        <dbReference type="ARBA" id="ARBA00023163"/>
    </source>
</evidence>
<dbReference type="PANTHER" id="PTHR28184">
    <property type="entry name" value="MITOCHONDRIAL HOMOLOGOUS RECOMBINATION PROTEIN 1"/>
    <property type="match status" value="1"/>
</dbReference>
<dbReference type="GO" id="GO:0003735">
    <property type="term" value="F:structural constituent of ribosome"/>
    <property type="evidence" value="ECO:0007669"/>
    <property type="project" value="TreeGrafter"/>
</dbReference>
<evidence type="ECO:0000256" key="8">
    <source>
        <dbReference type="ARBA" id="ARBA00035185"/>
    </source>
</evidence>
<evidence type="ECO:0000256" key="3">
    <source>
        <dbReference type="ARBA" id="ARBA00022980"/>
    </source>
</evidence>
<evidence type="ECO:0000256" key="5">
    <source>
        <dbReference type="ARBA" id="ARBA00023128"/>
    </source>
</evidence>
<keyword evidence="12" id="KW-1185">Reference proteome</keyword>
<proteinExistence type="inferred from homology"/>
<keyword evidence="5" id="KW-0496">Mitochondrion</keyword>
<dbReference type="RefSeq" id="XP_015465552.1">
    <property type="nucleotide sequence ID" value="XM_015613618.1"/>
</dbReference>
<dbReference type="GeneID" id="26841798"/>
<feature type="compositionally biased region" description="Low complexity" evidence="10">
    <location>
        <begin position="227"/>
        <end position="244"/>
    </location>
</feature>
<reference evidence="11 12" key="1">
    <citation type="submission" date="2015-11" db="EMBL/GenBank/DDBJ databases">
        <title>The genome of Debaryomyces fabryi.</title>
        <authorList>
            <person name="Tafer H."/>
            <person name="Lopandic K."/>
        </authorList>
    </citation>
    <scope>NUCLEOTIDE SEQUENCE [LARGE SCALE GENOMIC DNA]</scope>
    <source>
        <strain evidence="11 12">CBS 789</strain>
    </source>
</reference>
<comment type="caution">
    <text evidence="11">The sequence shown here is derived from an EMBL/GenBank/DDBJ whole genome shotgun (WGS) entry which is preliminary data.</text>
</comment>
<evidence type="ECO:0000256" key="1">
    <source>
        <dbReference type="ARBA" id="ARBA00004173"/>
    </source>
</evidence>
<dbReference type="Proteomes" id="UP000054251">
    <property type="component" value="Unassembled WGS sequence"/>
</dbReference>
<evidence type="ECO:0000256" key="2">
    <source>
        <dbReference type="ARBA" id="ARBA00010741"/>
    </source>
</evidence>